<organism evidence="6 7">
    <name type="scientific">Verrucomicrobia subdivision 6 bacterium BACL9 MAG-120820-bin42</name>
    <dbReference type="NCBI Taxonomy" id="1655634"/>
    <lineage>
        <taxon>Bacteria</taxon>
        <taxon>Pseudomonadati</taxon>
        <taxon>Verrucomicrobiota</taxon>
        <taxon>Verrucomicrobiia</taxon>
        <taxon>Verrucomicrobiales</taxon>
        <taxon>Verrucomicrobia subdivision 6</taxon>
    </lineage>
</organism>
<dbReference type="Proteomes" id="UP000051557">
    <property type="component" value="Unassembled WGS sequence"/>
</dbReference>
<dbReference type="Gene3D" id="3.40.50.300">
    <property type="entry name" value="P-loop containing nucleotide triphosphate hydrolases"/>
    <property type="match status" value="1"/>
</dbReference>
<keyword evidence="3" id="KW-0547">Nucleotide-binding</keyword>
<dbReference type="PANTHER" id="PTHR43335:SF4">
    <property type="entry name" value="ABC TRANSPORTER, ATP-BINDING PROTEIN"/>
    <property type="match status" value="1"/>
</dbReference>
<evidence type="ECO:0000259" key="5">
    <source>
        <dbReference type="PROSITE" id="PS50893"/>
    </source>
</evidence>
<sequence>MIQVENLTKRYAGGEAVRGITFSVEKGEVVGFLGPNGAGKSTTMRMLTGYLPPTDGQMEVAGAKLPKDSLLVRQRIGYMPENVPLYPEMRVEEFLEYRGRLKRVSRGEIDHRVSLVLDQCGLSEVRKKIIGSLSKGFRQRVGLADALVHNPMLLILDEPTAGLDPHQIRSFRELIKELGKDRTILLSTHILSEVEMLCSRAIIINKGKIEASDTLANLEKRVQAGALQIEVKADPTVAKEKLSQMAEVSGVTELKRAGDWVSFEVMAAPGKDIRAEVDGLIKREQWPLREFRREKARLEDVFVELTQD</sequence>
<evidence type="ECO:0000256" key="4">
    <source>
        <dbReference type="ARBA" id="ARBA00022840"/>
    </source>
</evidence>
<feature type="domain" description="ABC transporter" evidence="5">
    <location>
        <begin position="2"/>
        <end position="231"/>
    </location>
</feature>
<dbReference type="PROSITE" id="PS50893">
    <property type="entry name" value="ABC_TRANSPORTER_2"/>
    <property type="match status" value="1"/>
</dbReference>
<protein>
    <submittedName>
        <fullName evidence="6">ABC transporter</fullName>
    </submittedName>
</protein>
<dbReference type="GO" id="GO:0016887">
    <property type="term" value="F:ATP hydrolysis activity"/>
    <property type="evidence" value="ECO:0007669"/>
    <property type="project" value="InterPro"/>
</dbReference>
<dbReference type="Pfam" id="PF00005">
    <property type="entry name" value="ABC_tran"/>
    <property type="match status" value="1"/>
</dbReference>
<evidence type="ECO:0000256" key="3">
    <source>
        <dbReference type="ARBA" id="ARBA00022741"/>
    </source>
</evidence>
<proteinExistence type="inferred from homology"/>
<dbReference type="InterPro" id="IPR003593">
    <property type="entry name" value="AAA+_ATPase"/>
</dbReference>
<keyword evidence="4" id="KW-0067">ATP-binding</keyword>
<dbReference type="EMBL" id="LIDM01000210">
    <property type="protein sequence ID" value="KRP31920.1"/>
    <property type="molecule type" value="Genomic_DNA"/>
</dbReference>
<comment type="caution">
    <text evidence="6">The sequence shown here is derived from an EMBL/GenBank/DDBJ whole genome shotgun (WGS) entry which is preliminary data.</text>
</comment>
<dbReference type="AlphaFoldDB" id="A0A0R2X7B0"/>
<evidence type="ECO:0000256" key="2">
    <source>
        <dbReference type="ARBA" id="ARBA00022448"/>
    </source>
</evidence>
<dbReference type="InterPro" id="IPR027417">
    <property type="entry name" value="P-loop_NTPase"/>
</dbReference>
<name>A0A0R2X7B0_9BACT</name>
<evidence type="ECO:0000313" key="7">
    <source>
        <dbReference type="Proteomes" id="UP000051557"/>
    </source>
</evidence>
<reference evidence="6 7" key="1">
    <citation type="submission" date="2015-10" db="EMBL/GenBank/DDBJ databases">
        <title>Metagenome-Assembled Genomes uncover a global brackish microbiome.</title>
        <authorList>
            <person name="Hugerth L.W."/>
            <person name="Larsson J."/>
            <person name="Alneberg J."/>
            <person name="Lindh M.V."/>
            <person name="Legrand C."/>
            <person name="Pinhassi J."/>
            <person name="Andersson A.F."/>
        </authorList>
    </citation>
    <scope>NUCLEOTIDE SEQUENCE [LARGE SCALE GENOMIC DNA]</scope>
    <source>
        <strain evidence="6">BACL9 MAG-120820-bin42</strain>
    </source>
</reference>
<evidence type="ECO:0000256" key="1">
    <source>
        <dbReference type="ARBA" id="ARBA00005417"/>
    </source>
</evidence>
<evidence type="ECO:0000313" key="6">
    <source>
        <dbReference type="EMBL" id="KRP31920.1"/>
    </source>
</evidence>
<dbReference type="GO" id="GO:0005524">
    <property type="term" value="F:ATP binding"/>
    <property type="evidence" value="ECO:0007669"/>
    <property type="project" value="UniProtKB-KW"/>
</dbReference>
<keyword evidence="2" id="KW-0813">Transport</keyword>
<dbReference type="SMART" id="SM00382">
    <property type="entry name" value="AAA"/>
    <property type="match status" value="1"/>
</dbReference>
<dbReference type="SUPFAM" id="SSF52540">
    <property type="entry name" value="P-loop containing nucleoside triphosphate hydrolases"/>
    <property type="match status" value="1"/>
</dbReference>
<dbReference type="InterPro" id="IPR003439">
    <property type="entry name" value="ABC_transporter-like_ATP-bd"/>
</dbReference>
<gene>
    <name evidence="6" type="ORF">ABS32_05505</name>
</gene>
<accession>A0A0R2X7B0</accession>
<dbReference type="PANTHER" id="PTHR43335">
    <property type="entry name" value="ABC TRANSPORTER, ATP-BINDING PROTEIN"/>
    <property type="match status" value="1"/>
</dbReference>
<comment type="similarity">
    <text evidence="1">Belongs to the ABC transporter superfamily.</text>
</comment>